<feature type="chain" id="PRO_5042831774" evidence="1">
    <location>
        <begin position="20"/>
        <end position="226"/>
    </location>
</feature>
<evidence type="ECO:0000256" key="1">
    <source>
        <dbReference type="SAM" id="SignalP"/>
    </source>
</evidence>
<reference evidence="2 3" key="1">
    <citation type="submission" date="2023-11" db="EMBL/GenBank/DDBJ databases">
        <title>Dfirmibasis_genome.</title>
        <authorList>
            <person name="Edelbroek B."/>
            <person name="Kjellin J."/>
            <person name="Jerlstrom-Hultqvist J."/>
            <person name="Soderbom F."/>
        </authorList>
    </citation>
    <scope>NUCLEOTIDE SEQUENCE [LARGE SCALE GENOMIC DNA]</scope>
    <source>
        <strain evidence="2 3">TNS-C-14</strain>
    </source>
</reference>
<evidence type="ECO:0000313" key="2">
    <source>
        <dbReference type="EMBL" id="KAK5578419.1"/>
    </source>
</evidence>
<proteinExistence type="predicted"/>
<name>A0AAN7YP08_9MYCE</name>
<feature type="signal peptide" evidence="1">
    <location>
        <begin position="1"/>
        <end position="19"/>
    </location>
</feature>
<dbReference type="AlphaFoldDB" id="A0AAN7YP08"/>
<dbReference type="EMBL" id="JAVFKY010000003">
    <property type="protein sequence ID" value="KAK5578419.1"/>
    <property type="molecule type" value="Genomic_DNA"/>
</dbReference>
<sequence>MKLLKSLLLLVSILFISSGATEKKVNGELTFYAAGDNCPPSGEIAYPGLHSTAGGLGTYANPITVAASTGWLSAGKRVYVTAYKKYFIMEDSCEECENDWDNNGKYHMDGWIGPSTIHLGTTNCEVALTLSSTQFIIDPLSTYTVDTTAFFNGTTGACLKTPNNCVDKGNVCGNTCQLPSSMSCTSAASMFLLSETRFKALNPTLDCTSKIAKGKSVCQSGSCGGP</sequence>
<protein>
    <submittedName>
        <fullName evidence="2">Uncharacterized protein</fullName>
    </submittedName>
</protein>
<accession>A0AAN7YP08</accession>
<comment type="caution">
    <text evidence="2">The sequence shown here is derived from an EMBL/GenBank/DDBJ whole genome shotgun (WGS) entry which is preliminary data.</text>
</comment>
<organism evidence="2 3">
    <name type="scientific">Dictyostelium firmibasis</name>
    <dbReference type="NCBI Taxonomy" id="79012"/>
    <lineage>
        <taxon>Eukaryota</taxon>
        <taxon>Amoebozoa</taxon>
        <taxon>Evosea</taxon>
        <taxon>Eumycetozoa</taxon>
        <taxon>Dictyostelia</taxon>
        <taxon>Dictyosteliales</taxon>
        <taxon>Dictyosteliaceae</taxon>
        <taxon>Dictyostelium</taxon>
    </lineage>
</organism>
<dbReference type="Proteomes" id="UP001344447">
    <property type="component" value="Unassembled WGS sequence"/>
</dbReference>
<keyword evidence="3" id="KW-1185">Reference proteome</keyword>
<evidence type="ECO:0000313" key="3">
    <source>
        <dbReference type="Proteomes" id="UP001344447"/>
    </source>
</evidence>
<keyword evidence="1" id="KW-0732">Signal</keyword>
<gene>
    <name evidence="2" type="ORF">RB653_008090</name>
</gene>